<proteinExistence type="predicted"/>
<dbReference type="Gramene" id="RZC75043">
    <property type="protein sequence ID" value="RZC75043"/>
    <property type="gene ID" value="C5167_050522"/>
</dbReference>
<protein>
    <submittedName>
        <fullName evidence="1">Uncharacterized protein</fullName>
    </submittedName>
</protein>
<name>A0A4Y7KNW8_PAPSO</name>
<gene>
    <name evidence="1" type="ORF">C5167_050522</name>
</gene>
<evidence type="ECO:0000313" key="1">
    <source>
        <dbReference type="EMBL" id="RZC75043.1"/>
    </source>
</evidence>
<reference evidence="1 2" key="1">
    <citation type="journal article" date="2018" name="Science">
        <title>The opium poppy genome and morphinan production.</title>
        <authorList>
            <person name="Guo L."/>
            <person name="Winzer T."/>
            <person name="Yang X."/>
            <person name="Li Y."/>
            <person name="Ning Z."/>
            <person name="He Z."/>
            <person name="Teodor R."/>
            <person name="Lu Y."/>
            <person name="Bowser T.A."/>
            <person name="Graham I.A."/>
            <person name="Ye K."/>
        </authorList>
    </citation>
    <scope>NUCLEOTIDE SEQUENCE [LARGE SCALE GENOMIC DNA]</scope>
    <source>
        <strain evidence="2">cv. HN1</strain>
        <tissue evidence="1">Leaves</tissue>
    </source>
</reference>
<sequence length="31" mass="3681">MHRYDLRREDCLCFQICTLPESSAANMYSNL</sequence>
<organism evidence="1 2">
    <name type="scientific">Papaver somniferum</name>
    <name type="common">Opium poppy</name>
    <dbReference type="NCBI Taxonomy" id="3469"/>
    <lineage>
        <taxon>Eukaryota</taxon>
        <taxon>Viridiplantae</taxon>
        <taxon>Streptophyta</taxon>
        <taxon>Embryophyta</taxon>
        <taxon>Tracheophyta</taxon>
        <taxon>Spermatophyta</taxon>
        <taxon>Magnoliopsida</taxon>
        <taxon>Ranunculales</taxon>
        <taxon>Papaveraceae</taxon>
        <taxon>Papaveroideae</taxon>
        <taxon>Papaver</taxon>
    </lineage>
</organism>
<keyword evidence="2" id="KW-1185">Reference proteome</keyword>
<dbReference type="AlphaFoldDB" id="A0A4Y7KNW8"/>
<dbReference type="EMBL" id="CM010722">
    <property type="protein sequence ID" value="RZC75043.1"/>
    <property type="molecule type" value="Genomic_DNA"/>
</dbReference>
<accession>A0A4Y7KNW8</accession>
<dbReference type="Proteomes" id="UP000316621">
    <property type="component" value="Chromosome 8"/>
</dbReference>
<evidence type="ECO:0000313" key="2">
    <source>
        <dbReference type="Proteomes" id="UP000316621"/>
    </source>
</evidence>